<comment type="caution">
    <text evidence="1">The sequence shown here is derived from an EMBL/GenBank/DDBJ whole genome shotgun (WGS) entry which is preliminary data.</text>
</comment>
<reference evidence="1" key="1">
    <citation type="submission" date="2016-02" db="EMBL/GenBank/DDBJ databases">
        <title>Genome sequence of Bacillus trypoxylicola KCTC 13244(T).</title>
        <authorList>
            <person name="Jeong H."/>
            <person name="Park S.-H."/>
            <person name="Choi S.-K."/>
        </authorList>
    </citation>
    <scope>NUCLEOTIDE SEQUENCE [LARGE SCALE GENOMIC DNA]</scope>
    <source>
        <strain evidence="1">KCTC 13244</strain>
    </source>
</reference>
<keyword evidence="2" id="KW-1185">Reference proteome</keyword>
<accession>A0A162CX88</accession>
<name>A0A162CX88_9BACI</name>
<dbReference type="AlphaFoldDB" id="A0A162CX88"/>
<evidence type="ECO:0008006" key="3">
    <source>
        <dbReference type="Google" id="ProtNLM"/>
    </source>
</evidence>
<dbReference type="Proteomes" id="UP000075806">
    <property type="component" value="Unassembled WGS sequence"/>
</dbReference>
<proteinExistence type="predicted"/>
<evidence type="ECO:0000313" key="1">
    <source>
        <dbReference type="EMBL" id="KYG27004.1"/>
    </source>
</evidence>
<dbReference type="RefSeq" id="WP_045489578.1">
    <property type="nucleotide sequence ID" value="NZ_LTAO01000037.1"/>
</dbReference>
<dbReference type="OrthoDB" id="2868833at2"/>
<protein>
    <recommendedName>
        <fullName evidence="3">General stress protein</fullName>
    </recommendedName>
</protein>
<gene>
    <name evidence="1" type="ORF">AZF04_11760</name>
</gene>
<organism evidence="1 2">
    <name type="scientific">Alkalihalobacillus trypoxylicola</name>
    <dbReference type="NCBI Taxonomy" id="519424"/>
    <lineage>
        <taxon>Bacteria</taxon>
        <taxon>Bacillati</taxon>
        <taxon>Bacillota</taxon>
        <taxon>Bacilli</taxon>
        <taxon>Bacillales</taxon>
        <taxon>Bacillaceae</taxon>
        <taxon>Alkalihalobacillus</taxon>
    </lineage>
</organism>
<sequence length="126" mass="14175">MGDLDKQFCENNKCSKVKVGLFVGAAALITAVMLKKDWRDKVVYEANQLKNCTAETYSFIRDNREQIVEQVRITASEVSEVVKGISEDVKKIGESAAHLKSSSEDFIKVTKETAQDMKDLKLKKDE</sequence>
<dbReference type="EMBL" id="LTAO01000037">
    <property type="protein sequence ID" value="KYG27004.1"/>
    <property type="molecule type" value="Genomic_DNA"/>
</dbReference>
<evidence type="ECO:0000313" key="2">
    <source>
        <dbReference type="Proteomes" id="UP000075806"/>
    </source>
</evidence>